<sequence>MPPSSPCRSLSVLMLQHNPMLGDIPNGFLLGRAASFSRARTAGELFPCARTAGELLPRARSAGEILPAQGRLARSSPRGAGRQILPMRGRPTRPSPREDGRRDPPHAWTAGNLEGLPRPPRPPLRRCPGASRFLCVLEPGRSPACGVSSRRARPPCAVVAVAALLIEGERRKI</sequence>
<reference evidence="3" key="1">
    <citation type="journal article" date="2005" name="Nature">
        <title>The map-based sequence of the rice genome.</title>
        <authorList>
            <consortium name="International rice genome sequencing project (IRGSP)"/>
            <person name="Matsumoto T."/>
            <person name="Wu J."/>
            <person name="Kanamori H."/>
            <person name="Katayose Y."/>
            <person name="Fujisawa M."/>
            <person name="Namiki N."/>
            <person name="Mizuno H."/>
            <person name="Yamamoto K."/>
            <person name="Antonio B.A."/>
            <person name="Baba T."/>
            <person name="Sakata K."/>
            <person name="Nagamura Y."/>
            <person name="Aoki H."/>
            <person name="Arikawa K."/>
            <person name="Arita K."/>
            <person name="Bito T."/>
            <person name="Chiden Y."/>
            <person name="Fujitsuka N."/>
            <person name="Fukunaka R."/>
            <person name="Hamada M."/>
            <person name="Harada C."/>
            <person name="Hayashi A."/>
            <person name="Hijishita S."/>
            <person name="Honda M."/>
            <person name="Hosokawa S."/>
            <person name="Ichikawa Y."/>
            <person name="Idonuma A."/>
            <person name="Iijima M."/>
            <person name="Ikeda M."/>
            <person name="Ikeno M."/>
            <person name="Ito K."/>
            <person name="Ito S."/>
            <person name="Ito T."/>
            <person name="Ito Y."/>
            <person name="Ito Y."/>
            <person name="Iwabuchi A."/>
            <person name="Kamiya K."/>
            <person name="Karasawa W."/>
            <person name="Kurita K."/>
            <person name="Katagiri S."/>
            <person name="Kikuta A."/>
            <person name="Kobayashi H."/>
            <person name="Kobayashi N."/>
            <person name="Machita K."/>
            <person name="Maehara T."/>
            <person name="Masukawa M."/>
            <person name="Mizubayashi T."/>
            <person name="Mukai Y."/>
            <person name="Nagasaki H."/>
            <person name="Nagata Y."/>
            <person name="Naito S."/>
            <person name="Nakashima M."/>
            <person name="Nakama Y."/>
            <person name="Nakamichi Y."/>
            <person name="Nakamura M."/>
            <person name="Meguro A."/>
            <person name="Negishi M."/>
            <person name="Ohta I."/>
            <person name="Ohta T."/>
            <person name="Okamoto M."/>
            <person name="Ono N."/>
            <person name="Saji S."/>
            <person name="Sakaguchi M."/>
            <person name="Sakai K."/>
            <person name="Shibata M."/>
            <person name="Shimokawa T."/>
            <person name="Song J."/>
            <person name="Takazaki Y."/>
            <person name="Terasawa K."/>
            <person name="Tsugane M."/>
            <person name="Tsuji K."/>
            <person name="Ueda S."/>
            <person name="Waki K."/>
            <person name="Yamagata H."/>
            <person name="Yamamoto M."/>
            <person name="Yamamoto S."/>
            <person name="Yamane H."/>
            <person name="Yoshiki S."/>
            <person name="Yoshihara R."/>
            <person name="Yukawa K."/>
            <person name="Zhong H."/>
            <person name="Yano M."/>
            <person name="Yuan Q."/>
            <person name="Ouyang S."/>
            <person name="Liu J."/>
            <person name="Jones K.M."/>
            <person name="Gansberger K."/>
            <person name="Moffat K."/>
            <person name="Hill J."/>
            <person name="Bera J."/>
            <person name="Fadrosh D."/>
            <person name="Jin S."/>
            <person name="Johri S."/>
            <person name="Kim M."/>
            <person name="Overton L."/>
            <person name="Reardon M."/>
            <person name="Tsitrin T."/>
            <person name="Vuong H."/>
            <person name="Weaver B."/>
            <person name="Ciecko A."/>
            <person name="Tallon L."/>
            <person name="Jackson J."/>
            <person name="Pai G."/>
            <person name="Aken S.V."/>
            <person name="Utterback T."/>
            <person name="Reidmuller S."/>
            <person name="Feldblyum T."/>
            <person name="Hsiao J."/>
            <person name="Zismann V."/>
            <person name="Iobst S."/>
            <person name="de Vazeille A.R."/>
            <person name="Buell C.R."/>
            <person name="Ying K."/>
            <person name="Li Y."/>
            <person name="Lu T."/>
            <person name="Huang Y."/>
            <person name="Zhao Q."/>
            <person name="Feng Q."/>
            <person name="Zhang L."/>
            <person name="Zhu J."/>
            <person name="Weng Q."/>
            <person name="Mu J."/>
            <person name="Lu Y."/>
            <person name="Fan D."/>
            <person name="Liu Y."/>
            <person name="Guan J."/>
            <person name="Zhang Y."/>
            <person name="Yu S."/>
            <person name="Liu X."/>
            <person name="Zhang Y."/>
            <person name="Hong G."/>
            <person name="Han B."/>
            <person name="Choisne N."/>
            <person name="Demange N."/>
            <person name="Orjeda G."/>
            <person name="Samain S."/>
            <person name="Cattolico L."/>
            <person name="Pelletier E."/>
            <person name="Couloux A."/>
            <person name="Segurens B."/>
            <person name="Wincker P."/>
            <person name="D'Hont A."/>
            <person name="Scarpelli C."/>
            <person name="Weissenbach J."/>
            <person name="Salanoubat M."/>
            <person name="Quetier F."/>
            <person name="Yu Y."/>
            <person name="Kim H.R."/>
            <person name="Rambo T."/>
            <person name="Currie J."/>
            <person name="Collura K."/>
            <person name="Luo M."/>
            <person name="Yang T."/>
            <person name="Ammiraju J.S.S."/>
            <person name="Engler F."/>
            <person name="Soderlund C."/>
            <person name="Wing R.A."/>
            <person name="Palmer L.E."/>
            <person name="de la Bastide M."/>
            <person name="Spiegel L."/>
            <person name="Nascimento L."/>
            <person name="Zutavern T."/>
            <person name="O'Shaughnessy A."/>
            <person name="Dike S."/>
            <person name="Dedhia N."/>
            <person name="Preston R."/>
            <person name="Balija V."/>
            <person name="McCombie W.R."/>
            <person name="Chow T."/>
            <person name="Chen H."/>
            <person name="Chung M."/>
            <person name="Chen C."/>
            <person name="Shaw J."/>
            <person name="Wu H."/>
            <person name="Hsiao K."/>
            <person name="Chao Y."/>
            <person name="Chu M."/>
            <person name="Cheng C."/>
            <person name="Hour A."/>
            <person name="Lee P."/>
            <person name="Lin S."/>
            <person name="Lin Y."/>
            <person name="Liou J."/>
            <person name="Liu S."/>
            <person name="Hsing Y."/>
            <person name="Raghuvanshi S."/>
            <person name="Mohanty A."/>
            <person name="Bharti A.K."/>
            <person name="Gaur A."/>
            <person name="Gupta V."/>
            <person name="Kumar D."/>
            <person name="Ravi V."/>
            <person name="Vij S."/>
            <person name="Kapur A."/>
            <person name="Khurana P."/>
            <person name="Khurana P."/>
            <person name="Khurana J.P."/>
            <person name="Tyagi A.K."/>
            <person name="Gaikwad K."/>
            <person name="Singh A."/>
            <person name="Dalal V."/>
            <person name="Srivastava S."/>
            <person name="Dixit A."/>
            <person name="Pal A.K."/>
            <person name="Ghazi I.A."/>
            <person name="Yadav M."/>
            <person name="Pandit A."/>
            <person name="Bhargava A."/>
            <person name="Sureshbabu K."/>
            <person name="Batra K."/>
            <person name="Sharma T.R."/>
            <person name="Mohapatra T."/>
            <person name="Singh N.K."/>
            <person name="Messing J."/>
            <person name="Nelson A.B."/>
            <person name="Fuks G."/>
            <person name="Kavchok S."/>
            <person name="Keizer G."/>
            <person name="Linton E."/>
            <person name="Llaca V."/>
            <person name="Song R."/>
            <person name="Tanyolac B."/>
            <person name="Young S."/>
            <person name="Ho-Il K."/>
            <person name="Hahn J.H."/>
            <person name="Sangsakoo G."/>
            <person name="Vanavichit A."/>
            <person name="de Mattos Luiz.A.T."/>
            <person name="Zimmer P.D."/>
            <person name="Malone G."/>
            <person name="Dellagostin O."/>
            <person name="de Oliveira A.C."/>
            <person name="Bevan M."/>
            <person name="Bancroft I."/>
            <person name="Minx P."/>
            <person name="Cordum H."/>
            <person name="Wilson R."/>
            <person name="Cheng Z."/>
            <person name="Jin W."/>
            <person name="Jiang J."/>
            <person name="Leong S.A."/>
            <person name="Iwama H."/>
            <person name="Gojobori T."/>
            <person name="Itoh T."/>
            <person name="Niimura Y."/>
            <person name="Fujii Y."/>
            <person name="Habara T."/>
            <person name="Sakai H."/>
            <person name="Sato Y."/>
            <person name="Wilson G."/>
            <person name="Kumar K."/>
            <person name="McCouch S."/>
            <person name="Juretic N."/>
            <person name="Hoen D."/>
            <person name="Wright S."/>
            <person name="Bruskiewich R."/>
            <person name="Bureau T."/>
            <person name="Miyao A."/>
            <person name="Hirochika H."/>
            <person name="Nishikawa T."/>
            <person name="Kadowaki K."/>
            <person name="Sugiura M."/>
            <person name="Burr B."/>
            <person name="Sasaki T."/>
        </authorList>
    </citation>
    <scope>NUCLEOTIDE SEQUENCE [LARGE SCALE GENOMIC DNA]</scope>
    <source>
        <strain evidence="3">cv. Nipponbare</strain>
    </source>
</reference>
<organism evidence="2 3">
    <name type="scientific">Oryza sativa subsp. japonica</name>
    <name type="common">Rice</name>
    <dbReference type="NCBI Taxonomy" id="39947"/>
    <lineage>
        <taxon>Eukaryota</taxon>
        <taxon>Viridiplantae</taxon>
        <taxon>Streptophyta</taxon>
        <taxon>Embryophyta</taxon>
        <taxon>Tracheophyta</taxon>
        <taxon>Spermatophyta</taxon>
        <taxon>Magnoliopsida</taxon>
        <taxon>Liliopsida</taxon>
        <taxon>Poales</taxon>
        <taxon>Poaceae</taxon>
        <taxon>BOP clade</taxon>
        <taxon>Oryzoideae</taxon>
        <taxon>Oryzeae</taxon>
        <taxon>Oryzinae</taxon>
        <taxon>Oryza</taxon>
        <taxon>Oryza sativa</taxon>
    </lineage>
</organism>
<gene>
    <name evidence="2" type="primary">OJ1585_D02.22</name>
</gene>
<dbReference type="AlphaFoldDB" id="A0A0P0XLJ0"/>
<feature type="compositionally biased region" description="Basic and acidic residues" evidence="1">
    <location>
        <begin position="95"/>
        <end position="105"/>
    </location>
</feature>
<accession>A0A0P0XLJ0</accession>
<protein>
    <submittedName>
        <fullName evidence="2">Uncharacterized protein</fullName>
    </submittedName>
</protein>
<proteinExistence type="predicted"/>
<evidence type="ECO:0000313" key="2">
    <source>
        <dbReference type="EMBL" id="BAD33785.1"/>
    </source>
</evidence>
<dbReference type="Proteomes" id="UP000000763">
    <property type="component" value="Chromosome 9"/>
</dbReference>
<evidence type="ECO:0000256" key="1">
    <source>
        <dbReference type="SAM" id="MobiDB-lite"/>
    </source>
</evidence>
<feature type="region of interest" description="Disordered" evidence="1">
    <location>
        <begin position="66"/>
        <end position="124"/>
    </location>
</feature>
<evidence type="ECO:0000313" key="3">
    <source>
        <dbReference type="Proteomes" id="UP000000763"/>
    </source>
</evidence>
<dbReference type="EMBL" id="AP005683">
    <property type="protein sequence ID" value="BAD33785.1"/>
    <property type="molecule type" value="Genomic_DNA"/>
</dbReference>
<reference evidence="3" key="2">
    <citation type="journal article" date="2008" name="Nucleic Acids Res.">
        <title>The rice annotation project database (RAP-DB): 2008 update.</title>
        <authorList>
            <consortium name="The rice annotation project (RAP)"/>
        </authorList>
    </citation>
    <scope>GENOME REANNOTATION</scope>
    <source>
        <strain evidence="3">cv. Nipponbare</strain>
    </source>
</reference>
<name>A0A0P0XLJ0_ORYSJ</name>